<keyword evidence="21" id="KW-1185">Reference proteome</keyword>
<evidence type="ECO:0000256" key="15">
    <source>
        <dbReference type="ARBA" id="ARBA00023136"/>
    </source>
</evidence>
<evidence type="ECO:0000256" key="19">
    <source>
        <dbReference type="SAM" id="Phobius"/>
    </source>
</evidence>
<feature type="transmembrane region" description="Helical" evidence="19">
    <location>
        <begin position="223"/>
        <end position="243"/>
    </location>
</feature>
<comment type="caution">
    <text evidence="20">The sequence shown here is derived from an EMBL/GenBank/DDBJ whole genome shotgun (WGS) entry which is preliminary data.</text>
</comment>
<comment type="function">
    <text evidence="17">Dol-P-Glc:Glc(2)Man(9)GlcNAc(2)-PP-Dol alpha-1,2-glucosyltransferase that operates in the biosynthetic pathway of dolichol-linked oligosaccharides, the glycan precursors employed in protein asparagine (N)-glycosylation. The assembly of dolichol-linked oligosaccharides begins on the cytosolic side of the endoplasmic reticulum membrane and finishes in its lumen. The sequential addition of sugars to dolichol pyrophosphate produces dolichol-linked oligosaccharides containing fourteen sugars, including two GlcNAcs, nine mannoses and three glucoses. Once assembled, the oligosaccharide is transferred from the lipid to nascent proteins by oligosaccharyltransferases. In the lumen of the endoplasmic reticulum, adds the third and last glucose residue from dolichyl phosphate glucose (Dol-P-Glc) onto the lipid-linked oligosaccharide intermediate Glc(2)Man(9)GlcNAc(2)-PP-Dol to produce Glc(3)Man(9)GlcNAc(2)-PP-Dol.</text>
</comment>
<dbReference type="GO" id="GO:0071555">
    <property type="term" value="P:cell wall organization"/>
    <property type="evidence" value="ECO:0007669"/>
    <property type="project" value="UniProtKB-KW"/>
</dbReference>
<evidence type="ECO:0000256" key="1">
    <source>
        <dbReference type="ARBA" id="ARBA00003534"/>
    </source>
</evidence>
<comment type="similarity">
    <text evidence="5">Belongs to the pectinacetylesterase family.</text>
</comment>
<keyword evidence="10" id="KW-0328">Glycosyltransferase</keyword>
<evidence type="ECO:0000256" key="3">
    <source>
        <dbReference type="ARBA" id="ARBA00004477"/>
    </source>
</evidence>
<feature type="transmembrane region" description="Helical" evidence="19">
    <location>
        <begin position="379"/>
        <end position="397"/>
    </location>
</feature>
<dbReference type="EC" id="2.4.1.256" evidence="7"/>
<dbReference type="PANTHER" id="PTHR21562">
    <property type="entry name" value="NOTUM-RELATED"/>
    <property type="match status" value="1"/>
</dbReference>
<organism evidence="20 21">
    <name type="scientific">Gossypium australe</name>
    <dbReference type="NCBI Taxonomy" id="47621"/>
    <lineage>
        <taxon>Eukaryota</taxon>
        <taxon>Viridiplantae</taxon>
        <taxon>Streptophyta</taxon>
        <taxon>Embryophyta</taxon>
        <taxon>Tracheophyta</taxon>
        <taxon>Spermatophyta</taxon>
        <taxon>Magnoliopsida</taxon>
        <taxon>eudicotyledons</taxon>
        <taxon>Gunneridae</taxon>
        <taxon>Pentapetalae</taxon>
        <taxon>rosids</taxon>
        <taxon>malvids</taxon>
        <taxon>Malvales</taxon>
        <taxon>Malvaceae</taxon>
        <taxon>Malvoideae</taxon>
        <taxon>Gossypium</taxon>
    </lineage>
</organism>
<feature type="transmembrane region" description="Helical" evidence="19">
    <location>
        <begin position="300"/>
        <end position="320"/>
    </location>
</feature>
<dbReference type="GO" id="GO:0106073">
    <property type="term" value="F:dolichyl pyrophosphate Glc2Man9GlcNAc2 alpha-1,2-glucosyltransferase activity"/>
    <property type="evidence" value="ECO:0007669"/>
    <property type="project" value="UniProtKB-EC"/>
</dbReference>
<comment type="catalytic activity">
    <reaction evidence="18">
        <text>an alpha-D-Glc-(1-&gt;3)-alpha-D-Glc-(1-&gt;3)-alpha-D-Man-(1-&gt;2)-alpha-D-Man-(1-&gt;2)-alpha-D-Man-(1-&gt;3)-[alpha-D-Man-(1-&gt;2)-alpha-D-Man-(1-&gt;3)-[alpha-D-Man-(1-&gt;2)-alpha-D-Man-(1-&gt;6)]-alpha-D-Man-(1-&gt;6)]-beta-D-Man-(1-&gt;4)-beta-D-GlcNAc-(1-&gt;4)-alpha-D-GlcNAc-diphospho-di-trans,poly-cis-dolichol + a di-trans,poly-cis-dolichyl beta-D-glucosyl phosphate = a alpha-D-Glc-(1-&gt;2)-alpha-D-Glc-(1-&gt;3)-alpha-D-Glc-(1-&gt;3)-alpha-D-Man-(1-&gt;2)-alpha-D-Man-(1-&gt;2)-alpha-D-Man-(1-&gt;3)-[alpha-D-Man-(1-&gt;2)-alpha-D-Man-(1-&gt;3)-[alpha-D-Man-(1-&gt;2)-alpha-D-Man-(1-&gt;6)]-alpha-D-Man-(1-&gt;6)]-beta-D-Man-(1-&gt;4)-beta-D-GlcNAc-(1-&gt;4)-alpha-D-GlcNAc-diphospho-di-trans,poly-cis-dolichol + a di-trans,poly-cis-dolichyl phosphate + H(+)</text>
        <dbReference type="Rhea" id="RHEA:29543"/>
        <dbReference type="Rhea" id="RHEA-COMP:19498"/>
        <dbReference type="Rhea" id="RHEA-COMP:19502"/>
        <dbReference type="Rhea" id="RHEA-COMP:19512"/>
        <dbReference type="Rhea" id="RHEA-COMP:19522"/>
        <dbReference type="ChEBI" id="CHEBI:15378"/>
        <dbReference type="ChEBI" id="CHEBI:57525"/>
        <dbReference type="ChEBI" id="CHEBI:57683"/>
        <dbReference type="ChEBI" id="CHEBI:132522"/>
        <dbReference type="ChEBI" id="CHEBI:132523"/>
        <dbReference type="EC" id="2.4.1.256"/>
    </reaction>
    <physiologicalReaction direction="left-to-right" evidence="18">
        <dbReference type="Rhea" id="RHEA:29544"/>
    </physiologicalReaction>
</comment>
<comment type="subcellular location">
    <subcellularLocation>
        <location evidence="3">Endoplasmic reticulum membrane</location>
        <topology evidence="3">Multi-pass membrane protein</topology>
    </subcellularLocation>
    <subcellularLocation>
        <location evidence="2">Secreted</location>
        <location evidence="2">Cell wall</location>
    </subcellularLocation>
</comment>
<comment type="function">
    <text evidence="1">Hydrolyzes acetyl esters in homogalacturonan regions of pectin. In type I primary cell wall, galacturonic acid residues of pectin can be acetylated at the O-2 and O-3 positions. Decreasing the degree of acetylation of pectin gels in vitro alters their physical properties.</text>
</comment>
<protein>
    <recommendedName>
        <fullName evidence="8">Dol-P-Glc:Glc(2)Man(9)GlcNAc(2)-PP-Dol alpha-1,2-glucosyltransferase</fullName>
        <ecNumber evidence="7">2.4.1.256</ecNumber>
    </recommendedName>
</protein>
<evidence type="ECO:0000256" key="7">
    <source>
        <dbReference type="ARBA" id="ARBA00011967"/>
    </source>
</evidence>
<dbReference type="CDD" id="cd09272">
    <property type="entry name" value="RNase_HI_RT_Ty1"/>
    <property type="match status" value="1"/>
</dbReference>
<keyword evidence="11" id="KW-0808">Transferase</keyword>
<accession>A0A5B6V490</accession>
<evidence type="ECO:0000256" key="6">
    <source>
        <dbReference type="ARBA" id="ARBA00010600"/>
    </source>
</evidence>
<dbReference type="EMBL" id="SMMG02000008">
    <property type="protein sequence ID" value="KAA3463836.1"/>
    <property type="molecule type" value="Genomic_DNA"/>
</dbReference>
<evidence type="ECO:0000256" key="2">
    <source>
        <dbReference type="ARBA" id="ARBA00004191"/>
    </source>
</evidence>
<comment type="similarity">
    <text evidence="6">Belongs to the ALG10 glucosyltransferase family.</text>
</comment>
<keyword evidence="12 19" id="KW-0812">Transmembrane</keyword>
<evidence type="ECO:0000313" key="20">
    <source>
        <dbReference type="EMBL" id="KAA3463836.1"/>
    </source>
</evidence>
<evidence type="ECO:0000256" key="11">
    <source>
        <dbReference type="ARBA" id="ARBA00022679"/>
    </source>
</evidence>
<keyword evidence="13" id="KW-0256">Endoplasmic reticulum</keyword>
<feature type="transmembrane region" description="Helical" evidence="19">
    <location>
        <begin position="340"/>
        <end position="358"/>
    </location>
</feature>
<name>A0A5B6V490_9ROSI</name>
<evidence type="ECO:0000256" key="10">
    <source>
        <dbReference type="ARBA" id="ARBA00022676"/>
    </source>
</evidence>
<evidence type="ECO:0000256" key="5">
    <source>
        <dbReference type="ARBA" id="ARBA00005784"/>
    </source>
</evidence>
<dbReference type="InterPro" id="IPR004963">
    <property type="entry name" value="PAE/NOTUM"/>
</dbReference>
<dbReference type="AlphaFoldDB" id="A0A5B6V490"/>
<evidence type="ECO:0000256" key="8">
    <source>
        <dbReference type="ARBA" id="ARBA00018512"/>
    </source>
</evidence>
<dbReference type="Proteomes" id="UP000325315">
    <property type="component" value="Unassembled WGS sequence"/>
</dbReference>
<feature type="transmembrane region" description="Helical" evidence="19">
    <location>
        <begin position="191"/>
        <end position="217"/>
    </location>
</feature>
<evidence type="ECO:0000256" key="16">
    <source>
        <dbReference type="ARBA" id="ARBA00023316"/>
    </source>
</evidence>
<dbReference type="GO" id="GO:0005789">
    <property type="term" value="C:endoplasmic reticulum membrane"/>
    <property type="evidence" value="ECO:0007669"/>
    <property type="project" value="UniProtKB-SubCell"/>
</dbReference>
<gene>
    <name evidence="20" type="ORF">EPI10_008154</name>
</gene>
<sequence length="788" mass="88875">MSADPTEYRSLAGALQYIVLTRPDIAYAVNRVCQFMHAPTIVHLIALKRVLRYLHGIVTFGLVFRPSDRLSLVGYADANWGLDFDDQQSTTGYCVYFGHTSVSWSSKKQQVVSRSTVEAEYQSLAAATSDVTCVVAVAANPILHSKFKHVELDLSFVREKVANGSLELVKFRLVISWLHCRSSFCKTEQSLGIHWFFTFLYYTDVASLTAVLAMYLARLKKKYLFSALVFTHFSYFVNPYTSVNVSSNLRKRKSMGNAEADKQSFYWTNSTNTSSASQTSGLLYEISAIVLTSSHIKWKLSVSFSPFFFVLLAFVSFLFWNGSVVLGVKDAHAVSLKFAQIMYFSLISLFLRLLCISQSFEAMANPRLRGWRKWAKKDWAIAAVGFTIILFALTLLFDSRNPTSSSSSTFNLPSNHHLIPLTLLHRAKATGAFCLDGSLPGYHFQKGFGSGSNNWLLHIEGGGWCNSIETCEIRKRTALGSSKYMDPLIPFDGILSHQSSQNPDFYNWNIVKMRYCDGASLAGHPESEFKNETKLFFRGQLIWEAIMSELLSLGLSKAKQALLTGCSAGGLATLIHCDDFRAHLPKDATVKCLADAGFFLDEPDILGNRTMSNFYHDVFQLQGVAKSLHKKCITEMEPSKCIFPQQIIEKIRTPLFIVNPAYDFWQIQHVLVPAGSDPDGYWRRCRLSIQKCDSTQIENLQGFRSSLLKALSKLQHDKEGGMFINSCFVHCQTWMAETWHSSNSPRINNKTIAESVGDWYFNRKVMKEIDCPYPCNPTCYHMDFTQPS</sequence>
<keyword evidence="16" id="KW-0961">Cell wall biogenesis/degradation</keyword>
<evidence type="ECO:0000256" key="13">
    <source>
        <dbReference type="ARBA" id="ARBA00022824"/>
    </source>
</evidence>
<evidence type="ECO:0000256" key="18">
    <source>
        <dbReference type="ARBA" id="ARBA00048064"/>
    </source>
</evidence>
<evidence type="ECO:0000313" key="21">
    <source>
        <dbReference type="Proteomes" id="UP000325315"/>
    </source>
</evidence>
<dbReference type="Pfam" id="PF04922">
    <property type="entry name" value="DIE2_ALG10"/>
    <property type="match status" value="1"/>
</dbReference>
<keyword evidence="14 19" id="KW-1133">Transmembrane helix</keyword>
<dbReference type="InterPro" id="IPR016900">
    <property type="entry name" value="Alg10"/>
</dbReference>
<comment type="pathway">
    <text evidence="4">Protein modification; protein glycosylation.</text>
</comment>
<evidence type="ECO:0000256" key="9">
    <source>
        <dbReference type="ARBA" id="ARBA00022512"/>
    </source>
</evidence>
<evidence type="ECO:0000256" key="14">
    <source>
        <dbReference type="ARBA" id="ARBA00022989"/>
    </source>
</evidence>
<dbReference type="Pfam" id="PF03283">
    <property type="entry name" value="PAE"/>
    <property type="match status" value="1"/>
</dbReference>
<keyword evidence="9" id="KW-0134">Cell wall</keyword>
<evidence type="ECO:0000256" key="12">
    <source>
        <dbReference type="ARBA" id="ARBA00022692"/>
    </source>
</evidence>
<dbReference type="PANTHER" id="PTHR21562:SF83">
    <property type="entry name" value="PECTIN ACETYLESTERASE 4"/>
    <property type="match status" value="1"/>
</dbReference>
<dbReference type="GO" id="GO:0006488">
    <property type="term" value="P:dolichol-linked oligosaccharide biosynthetic process"/>
    <property type="evidence" value="ECO:0007669"/>
    <property type="project" value="InterPro"/>
</dbReference>
<dbReference type="OrthoDB" id="2015280at2759"/>
<evidence type="ECO:0000256" key="4">
    <source>
        <dbReference type="ARBA" id="ARBA00004922"/>
    </source>
</evidence>
<keyword evidence="9" id="KW-0964">Secreted</keyword>
<keyword evidence="15 19" id="KW-0472">Membrane</keyword>
<evidence type="ECO:0000256" key="17">
    <source>
        <dbReference type="ARBA" id="ARBA00044727"/>
    </source>
</evidence>
<proteinExistence type="inferred from homology"/>
<dbReference type="GO" id="GO:0016787">
    <property type="term" value="F:hydrolase activity"/>
    <property type="evidence" value="ECO:0007669"/>
    <property type="project" value="InterPro"/>
</dbReference>
<reference evidence="21" key="1">
    <citation type="journal article" date="2019" name="Plant Biotechnol. J.">
        <title>Genome sequencing of the Australian wild diploid species Gossypium australe highlights disease resistance and delayed gland morphogenesis.</title>
        <authorList>
            <person name="Cai Y."/>
            <person name="Cai X."/>
            <person name="Wang Q."/>
            <person name="Wang P."/>
            <person name="Zhang Y."/>
            <person name="Cai C."/>
            <person name="Xu Y."/>
            <person name="Wang K."/>
            <person name="Zhou Z."/>
            <person name="Wang C."/>
            <person name="Geng S."/>
            <person name="Li B."/>
            <person name="Dong Q."/>
            <person name="Hou Y."/>
            <person name="Wang H."/>
            <person name="Ai P."/>
            <person name="Liu Z."/>
            <person name="Yi F."/>
            <person name="Sun M."/>
            <person name="An G."/>
            <person name="Cheng J."/>
            <person name="Zhang Y."/>
            <person name="Shi Q."/>
            <person name="Xie Y."/>
            <person name="Shi X."/>
            <person name="Chang Y."/>
            <person name="Huang F."/>
            <person name="Chen Y."/>
            <person name="Hong S."/>
            <person name="Mi L."/>
            <person name="Sun Q."/>
            <person name="Zhang L."/>
            <person name="Zhou B."/>
            <person name="Peng R."/>
            <person name="Zhang X."/>
            <person name="Liu F."/>
        </authorList>
    </citation>
    <scope>NUCLEOTIDE SEQUENCE [LARGE SCALE GENOMIC DNA]</scope>
    <source>
        <strain evidence="21">cv. PA1801</strain>
    </source>
</reference>